<evidence type="ECO:0000313" key="2">
    <source>
        <dbReference type="Proteomes" id="UP000824533"/>
    </source>
</evidence>
<accession>A0ACC1CXA7</accession>
<evidence type="ECO:0000313" key="1">
    <source>
        <dbReference type="EMBL" id="KAJ0176326.1"/>
    </source>
</evidence>
<name>A0ACC1CXA7_9NEOP</name>
<reference evidence="1 2" key="1">
    <citation type="journal article" date="2021" name="Front. Genet.">
        <title>Chromosome-Level Genome Assembly Reveals Significant Gene Expansion in the Toll and IMD Signaling Pathways of Dendrolimus kikuchii.</title>
        <authorList>
            <person name="Zhou J."/>
            <person name="Wu P."/>
            <person name="Xiong Z."/>
            <person name="Liu N."/>
            <person name="Zhao N."/>
            <person name="Ji M."/>
            <person name="Qiu Y."/>
            <person name="Yang B."/>
        </authorList>
    </citation>
    <scope>NUCLEOTIDE SEQUENCE [LARGE SCALE GENOMIC DNA]</scope>
    <source>
        <strain evidence="1">Ann1</strain>
    </source>
</reference>
<keyword evidence="2" id="KW-1185">Reference proteome</keyword>
<sequence>MDRCQFKVNGIQHTVGSEIRSDVMLVDYLRNHLELRGTKFMCREAGCGACVVSVTTAPGGPVLAVNSCMVSVLSCNDWEITTIEKVGNRLDGYHPVQKTLANYNGTQCGHCTPGFVMTMYSLLKNDPNLTSLKIEESFGGNVCRCTGYRPIMDAFKKFAKDSPDPIPDIEDLQICDKIKKLCDKTKDQRHEDHVCKDTAIEDFNFENDWCYVSNPLKIRLKDNKIWYKVNDVKSVLQLISGKDKGSYMLVAGNTGKGPYPIIDYPDLLIDISDIDELKGYVINQNLIVGAGVTLTNTLKILKTVASKDYFSYLDKLYKHIKLVAHEAVRNIGTLAGNLMIKHEHREFPSDIYLLLETVGAQVTIQGYHGAQTVPMQTFLSTDMTGKILVNVMLPPMSNNHQLVSFKIMPRSQSAAAMVNAGFLYKLDSSKKVLEARIVYGDLSPNFTRASYTEKYLLGKNLFTNETLQAALKILNKELVVVEMLPNPSAEYRKQLALHLFYKGILTLCPSNISNPRFFSGTAKLYETRPVSKAMQVYTTNPALWPLTQPIPKVEALIQCSGEAKYTEDLPSLPCEVFAAFVLSTTGSGVINKIDATVALNYPGVIAFYTAKDIPGINSFTPNNYLLYTSYEEILCSGKVKYYNQPIGVIVGESQEIANKAAEMVQVTYITVEHPVTDVREAMKDPTRNKLYIAAPATLPGPDVTKVIKGEFYRTSQYHFTMETIVCVAFPTEEGLKVQAATQWVTGVQMMISEALKIDANRIDVHVRRIGGGYGFKISRSTQSIIACCLVSYKLNRPCRFIQPVTTNMRAMGKRLPGVAQYEVGVNDAGEIQYCNLNQYLDNGYIIDEDFYFFYVDLVSNCYKKEPWSYSLINTTTDTPSNSWCRAPGTLEAIATAEMIMERISRECSLDPIDVRLTNLDKNKYSDLVEIAETLKSNSDYDKRKAEIDTYNASNRWTKRGLNISFLRWTPISVGIFVVNMSVNLDGTVCITHGGVEMGQGINTKVVQVCAYLLKIPIEKIQIKESSSIFTPNCVISGASVTSEGVCIAVRKCCDKLLLLLEPVKTVIGTQVWEEVIPKAIEMNIDLQVHESFNGLVDFKRYDIFGATAIEVEVDILTGESLMRRVDLIEDVGQSVSPQIDIGQVEGAFIMGTGYWTIEDIVYDPRTGKVLTDRPWNYHVPLARDIPEDFRVYFRKKSYGPENNFGSKAVGEPPICMSIAVLLALIDAVASARLDAGIPKTQWIQIGDAETLCMSSATKLEHLTLY</sequence>
<proteinExistence type="predicted"/>
<dbReference type="Proteomes" id="UP000824533">
    <property type="component" value="Linkage Group LG14"/>
</dbReference>
<protein>
    <submittedName>
        <fullName evidence="1">Uncharacterized protein</fullName>
    </submittedName>
</protein>
<comment type="caution">
    <text evidence="1">The sequence shown here is derived from an EMBL/GenBank/DDBJ whole genome shotgun (WGS) entry which is preliminary data.</text>
</comment>
<gene>
    <name evidence="1" type="ORF">K1T71_008500</name>
</gene>
<dbReference type="EMBL" id="CM034400">
    <property type="protein sequence ID" value="KAJ0176326.1"/>
    <property type="molecule type" value="Genomic_DNA"/>
</dbReference>
<organism evidence="1 2">
    <name type="scientific">Dendrolimus kikuchii</name>
    <dbReference type="NCBI Taxonomy" id="765133"/>
    <lineage>
        <taxon>Eukaryota</taxon>
        <taxon>Metazoa</taxon>
        <taxon>Ecdysozoa</taxon>
        <taxon>Arthropoda</taxon>
        <taxon>Hexapoda</taxon>
        <taxon>Insecta</taxon>
        <taxon>Pterygota</taxon>
        <taxon>Neoptera</taxon>
        <taxon>Endopterygota</taxon>
        <taxon>Lepidoptera</taxon>
        <taxon>Glossata</taxon>
        <taxon>Ditrysia</taxon>
        <taxon>Bombycoidea</taxon>
        <taxon>Lasiocampidae</taxon>
        <taxon>Dendrolimus</taxon>
    </lineage>
</organism>